<dbReference type="RefSeq" id="WP_070125936.1">
    <property type="nucleotide sequence ID" value="NZ_MDHN01000029.1"/>
</dbReference>
<dbReference type="InterPro" id="IPR017853">
    <property type="entry name" value="GH"/>
</dbReference>
<reference evidence="7 8" key="1">
    <citation type="submission" date="2016-08" db="EMBL/GenBank/DDBJ databases">
        <authorList>
            <person name="Seilhamer J.J."/>
        </authorList>
    </citation>
    <scope>NUCLEOTIDE SEQUENCE [LARGE SCALE GENOMIC DNA]</scope>
    <source>
        <strain evidence="7 8">KCTC 42603</strain>
    </source>
</reference>
<sequence>MRTAVRTFPITAIIATLSASLVAHAEVPAQIVATVSSPDKHLVVELQLNNNKPEYRVKYHNKSFLEWSSLGLNTSAGDFSGNISFSGSSQGKVNTTYQMDRAKVSQVHYQANTLVASFGDAKELQIEFQVSDNNIAFRYQLNPGEKVTRVKVFSEATTFNLPDDATTFLSPQALPETGWMQTKPSYEEPYTFEEPVSTASANGAGYTFPGLFRIKDGGYLLVSETGVDSQYVGSRLGESQTGGVYPLAFPQQGENGGIGETFPTMATPAITPWRTITVGSDLAPIVESTISYDVVQPKYQPSQHYQPGRATWSWIVWQDDSINYDDQMTFIDLAASLNFEYVLIDNWWDANIGRERMAELVKYAATKNVGVVLWYNSNGWWNDAPQTPQDRMNTAPARRNEMAWMQSIGVEGIKVDFFGGDKQDTMRLYEDIFTDANDYGIMVTVHGSTLPRGWERMYPNFVTSEAVLASENLVFFQPSLDAHARNATILPFTRNPLASMDFAPVFFNQRLSREQNKGTTRSTTDAFELATGVLYFSPVQHYGVTPNNLSEQPDFVIDALKAMPATWDETRLISGDIGKHVAIARRKGDTWYIAVVNGEDQAKTLPLTIPAAMQGSFRLIGDATGSEGNFTGKAELQQVKLNHSFPLNLAPQGGALLISQ</sequence>
<dbReference type="PANTHER" id="PTHR35803:SF2">
    <property type="entry name" value="RETAINING ALPHA-GALACTOSIDASE"/>
    <property type="match status" value="1"/>
</dbReference>
<dbReference type="PANTHER" id="PTHR35803">
    <property type="entry name" value="GLUCAN 1,4-ALPHA-GLUCOSIDASE SUSB-RELATED"/>
    <property type="match status" value="1"/>
</dbReference>
<dbReference type="Pfam" id="PF10566">
    <property type="entry name" value="Glyco_hydro_97"/>
    <property type="match status" value="1"/>
</dbReference>
<dbReference type="Proteomes" id="UP000175691">
    <property type="component" value="Unassembled WGS sequence"/>
</dbReference>
<keyword evidence="3" id="KW-0732">Signal</keyword>
<dbReference type="GO" id="GO:0030246">
    <property type="term" value="F:carbohydrate binding"/>
    <property type="evidence" value="ECO:0007669"/>
    <property type="project" value="InterPro"/>
</dbReference>
<dbReference type="SUPFAM" id="SSF51445">
    <property type="entry name" value="(Trans)glycosidases"/>
    <property type="match status" value="1"/>
</dbReference>
<dbReference type="InterPro" id="IPR029486">
    <property type="entry name" value="GH97_N"/>
</dbReference>
<dbReference type="Gene3D" id="2.60.40.1180">
    <property type="entry name" value="Golgi alpha-mannosidase II"/>
    <property type="match status" value="1"/>
</dbReference>
<feature type="domain" description="Glycosyl-hydrolase 97 catalytic" evidence="4">
    <location>
        <begin position="314"/>
        <end position="467"/>
    </location>
</feature>
<feature type="signal peptide" evidence="3">
    <location>
        <begin position="1"/>
        <end position="25"/>
    </location>
</feature>
<feature type="domain" description="Glycosyl-hydrolase 97 C-terminal oligomerisation" evidence="6">
    <location>
        <begin position="566"/>
        <end position="656"/>
    </location>
</feature>
<evidence type="ECO:0000313" key="8">
    <source>
        <dbReference type="Proteomes" id="UP000175691"/>
    </source>
</evidence>
<evidence type="ECO:0000313" key="7">
    <source>
        <dbReference type="EMBL" id="OFC70293.1"/>
    </source>
</evidence>
<dbReference type="Pfam" id="PF14509">
    <property type="entry name" value="GH97_C"/>
    <property type="match status" value="1"/>
</dbReference>
<feature type="domain" description="Glycosyl-hydrolase 97 N-terminal" evidence="5">
    <location>
        <begin position="35"/>
        <end position="297"/>
    </location>
</feature>
<organism evidence="7 8">
    <name type="scientific">Alteromonas confluentis</name>
    <dbReference type="NCBI Taxonomy" id="1656094"/>
    <lineage>
        <taxon>Bacteria</taxon>
        <taxon>Pseudomonadati</taxon>
        <taxon>Pseudomonadota</taxon>
        <taxon>Gammaproteobacteria</taxon>
        <taxon>Alteromonadales</taxon>
        <taxon>Alteromonadaceae</taxon>
        <taxon>Alteromonas/Salinimonas group</taxon>
        <taxon>Alteromonas</taxon>
    </lineage>
</organism>
<dbReference type="InterPro" id="IPR014718">
    <property type="entry name" value="GH-type_carb-bd"/>
</dbReference>
<comment type="caution">
    <text evidence="7">The sequence shown here is derived from an EMBL/GenBank/DDBJ whole genome shotgun (WGS) entry which is preliminary data.</text>
</comment>
<evidence type="ECO:0000256" key="3">
    <source>
        <dbReference type="SAM" id="SignalP"/>
    </source>
</evidence>
<dbReference type="InterPro" id="IPR019563">
    <property type="entry name" value="GH97_catalytic"/>
</dbReference>
<dbReference type="EMBL" id="MDHN01000029">
    <property type="protein sequence ID" value="OFC70293.1"/>
    <property type="molecule type" value="Genomic_DNA"/>
</dbReference>
<evidence type="ECO:0000256" key="2">
    <source>
        <dbReference type="ARBA" id="ARBA00023295"/>
    </source>
</evidence>
<feature type="chain" id="PRO_5009209542" evidence="3">
    <location>
        <begin position="26"/>
        <end position="660"/>
    </location>
</feature>
<proteinExistence type="predicted"/>
<dbReference type="InterPro" id="IPR029483">
    <property type="entry name" value="GH97_C"/>
</dbReference>
<dbReference type="STRING" id="1656094.BFC18_14030"/>
<dbReference type="GO" id="GO:0016798">
    <property type="term" value="F:hydrolase activity, acting on glycosyl bonds"/>
    <property type="evidence" value="ECO:0007669"/>
    <property type="project" value="UniProtKB-KW"/>
</dbReference>
<dbReference type="AlphaFoldDB" id="A0A1E7Z9S2"/>
<gene>
    <name evidence="7" type="ORF">BFC18_14030</name>
</gene>
<name>A0A1E7Z9S2_9ALTE</name>
<evidence type="ECO:0000259" key="5">
    <source>
        <dbReference type="Pfam" id="PF14508"/>
    </source>
</evidence>
<dbReference type="Gene3D" id="3.20.20.70">
    <property type="entry name" value="Aldolase class I"/>
    <property type="match status" value="1"/>
</dbReference>
<dbReference type="OrthoDB" id="57532at2"/>
<evidence type="ECO:0000256" key="1">
    <source>
        <dbReference type="ARBA" id="ARBA00022801"/>
    </source>
</evidence>
<dbReference type="InterPro" id="IPR052720">
    <property type="entry name" value="Glycosyl_hydrolase_97"/>
</dbReference>
<evidence type="ECO:0000259" key="4">
    <source>
        <dbReference type="Pfam" id="PF10566"/>
    </source>
</evidence>
<evidence type="ECO:0000259" key="6">
    <source>
        <dbReference type="Pfam" id="PF14509"/>
    </source>
</evidence>
<keyword evidence="8" id="KW-1185">Reference proteome</keyword>
<dbReference type="Gene3D" id="2.70.98.10">
    <property type="match status" value="1"/>
</dbReference>
<keyword evidence="2" id="KW-0326">Glycosidase</keyword>
<dbReference type="InterPro" id="IPR013780">
    <property type="entry name" value="Glyco_hydro_b"/>
</dbReference>
<protein>
    <submittedName>
        <fullName evidence="7">Alpha-glucosidase</fullName>
    </submittedName>
</protein>
<dbReference type="Pfam" id="PF14508">
    <property type="entry name" value="GH97_N"/>
    <property type="match status" value="1"/>
</dbReference>
<dbReference type="InterPro" id="IPR013785">
    <property type="entry name" value="Aldolase_TIM"/>
</dbReference>
<keyword evidence="1" id="KW-0378">Hydrolase</keyword>
<accession>A0A1E7Z9S2</accession>